<feature type="compositionally biased region" description="Polar residues" evidence="1">
    <location>
        <begin position="9"/>
        <end position="44"/>
    </location>
</feature>
<dbReference type="EnsemblMetazoa" id="Aqu2.1.33919_001">
    <property type="protein sequence ID" value="Aqu2.1.33919_001"/>
    <property type="gene ID" value="Aqu2.1.33919"/>
</dbReference>
<evidence type="ECO:0000313" key="2">
    <source>
        <dbReference type="EnsemblMetazoa" id="Aqu2.1.33919_001"/>
    </source>
</evidence>
<evidence type="ECO:0000256" key="1">
    <source>
        <dbReference type="SAM" id="MobiDB-lite"/>
    </source>
</evidence>
<sequence>MSAVPFYAVNTSTRSLESPKNRRQLLSTDQVEGKTRSSSFTTAGTVATSSPLARARTSSYGNYLHKDLKHTLDSFRQ</sequence>
<dbReference type="InParanoid" id="A0A1X7V294"/>
<accession>A0A1X7V294</accession>
<feature type="region of interest" description="Disordered" evidence="1">
    <location>
        <begin position="1"/>
        <end position="44"/>
    </location>
</feature>
<proteinExistence type="predicted"/>
<dbReference type="AlphaFoldDB" id="A0A1X7V294"/>
<reference evidence="2" key="1">
    <citation type="submission" date="2017-05" db="UniProtKB">
        <authorList>
            <consortium name="EnsemblMetazoa"/>
        </authorList>
    </citation>
    <scope>IDENTIFICATION</scope>
</reference>
<protein>
    <submittedName>
        <fullName evidence="2">Uncharacterized protein</fullName>
    </submittedName>
</protein>
<name>A0A1X7V294_AMPQE</name>
<organism evidence="2">
    <name type="scientific">Amphimedon queenslandica</name>
    <name type="common">Sponge</name>
    <dbReference type="NCBI Taxonomy" id="400682"/>
    <lineage>
        <taxon>Eukaryota</taxon>
        <taxon>Metazoa</taxon>
        <taxon>Porifera</taxon>
        <taxon>Demospongiae</taxon>
        <taxon>Heteroscleromorpha</taxon>
        <taxon>Haplosclerida</taxon>
        <taxon>Niphatidae</taxon>
        <taxon>Amphimedon</taxon>
    </lineage>
</organism>